<keyword evidence="1" id="KW-0479">Metal-binding</keyword>
<feature type="binding site" evidence="1">
    <location>
        <position position="215"/>
    </location>
    <ligand>
        <name>a divalent metal cation</name>
        <dbReference type="ChEBI" id="CHEBI:60240"/>
        <note>catalytic</note>
    </ligand>
</feature>
<comment type="similarity">
    <text evidence="1">Belongs to the bacterial two-domain DSD family.</text>
</comment>
<dbReference type="PANTHER" id="PTHR12110">
    <property type="entry name" value="HYDROXYPYRUVATE ISOMERASE"/>
    <property type="match status" value="1"/>
</dbReference>
<dbReference type="InterPro" id="IPR050312">
    <property type="entry name" value="IolE/XylAMocC-like"/>
</dbReference>
<comment type="cofactor">
    <cofactor evidence="1">
        <name>a divalent metal cation</name>
        <dbReference type="ChEBI" id="CHEBI:60240"/>
    </cofactor>
</comment>
<comment type="catalytic activity">
    <reaction evidence="1">
        <text>3-dehydroshikimate = 3,4-dihydroxybenzoate + H2O</text>
        <dbReference type="Rhea" id="RHEA:24848"/>
        <dbReference type="ChEBI" id="CHEBI:15377"/>
        <dbReference type="ChEBI" id="CHEBI:16630"/>
        <dbReference type="ChEBI" id="CHEBI:36241"/>
        <dbReference type="EC" id="4.2.1.118"/>
    </reaction>
</comment>
<feature type="binding site" evidence="1">
    <location>
        <position position="624"/>
    </location>
    <ligand>
        <name>Mg(2+)</name>
        <dbReference type="ChEBI" id="CHEBI:18420"/>
    </ligand>
</feature>
<keyword evidence="5" id="KW-1185">Reference proteome</keyword>
<feature type="domain" description="VOC" evidence="3">
    <location>
        <begin position="548"/>
        <end position="692"/>
    </location>
</feature>
<dbReference type="InterPro" id="IPR029068">
    <property type="entry name" value="Glyas_Bleomycin-R_OHBP_Dase"/>
</dbReference>
<evidence type="ECO:0000259" key="3">
    <source>
        <dbReference type="PROSITE" id="PS51819"/>
    </source>
</evidence>
<dbReference type="HAMAP" id="MF_02238">
    <property type="entry name" value="DSD"/>
    <property type="match status" value="1"/>
</dbReference>
<organism evidence="4 5">
    <name type="scientific">Streptomyces marispadix</name>
    <dbReference type="NCBI Taxonomy" id="2922868"/>
    <lineage>
        <taxon>Bacteria</taxon>
        <taxon>Bacillati</taxon>
        <taxon>Actinomycetota</taxon>
        <taxon>Actinomycetes</taxon>
        <taxon>Kitasatosporales</taxon>
        <taxon>Streptomycetaceae</taxon>
        <taxon>Streptomyces</taxon>
    </lineage>
</organism>
<name>A0ABS9SXX1_9ACTN</name>
<evidence type="ECO:0000313" key="5">
    <source>
        <dbReference type="Proteomes" id="UP001166784"/>
    </source>
</evidence>
<dbReference type="Pfam" id="PF01261">
    <property type="entry name" value="AP_endonuc_2"/>
    <property type="match status" value="1"/>
</dbReference>
<dbReference type="SUPFAM" id="SSF51658">
    <property type="entry name" value="Xylose isomerase-like"/>
    <property type="match status" value="1"/>
</dbReference>
<proteinExistence type="inferred from homology"/>
<dbReference type="PANTHER" id="PTHR12110:SF21">
    <property type="entry name" value="XYLOSE ISOMERASE-LIKE TIM BARREL DOMAIN-CONTAINING PROTEIN"/>
    <property type="match status" value="1"/>
</dbReference>
<comment type="pathway">
    <text evidence="1">Aromatic compound metabolism; 3,4-dihydroxybenzoate biosynthesis.</text>
</comment>
<dbReference type="RefSeq" id="WP_241059266.1">
    <property type="nucleotide sequence ID" value="NZ_JAKWJU010000002.1"/>
</dbReference>
<feature type="compositionally biased region" description="Basic and acidic residues" evidence="2">
    <location>
        <begin position="320"/>
        <end position="329"/>
    </location>
</feature>
<evidence type="ECO:0000256" key="2">
    <source>
        <dbReference type="SAM" id="MobiDB-lite"/>
    </source>
</evidence>
<dbReference type="InterPro" id="IPR013022">
    <property type="entry name" value="Xyl_isomerase-like_TIM-brl"/>
</dbReference>
<dbReference type="Proteomes" id="UP001166784">
    <property type="component" value="Unassembled WGS sequence"/>
</dbReference>
<dbReference type="Gene3D" id="3.20.20.150">
    <property type="entry name" value="Divalent-metal-dependent TIM barrel enzymes"/>
    <property type="match status" value="1"/>
</dbReference>
<feature type="region of interest" description="Disordered" evidence="2">
    <location>
        <begin position="1"/>
        <end position="25"/>
    </location>
</feature>
<dbReference type="Pfam" id="PF14696">
    <property type="entry name" value="Glyoxalase_5"/>
    <property type="match status" value="1"/>
</dbReference>
<feature type="binding site" evidence="1">
    <location>
        <position position="263"/>
    </location>
    <ligand>
        <name>a divalent metal cation</name>
        <dbReference type="ChEBI" id="CHEBI:60240"/>
        <note>catalytic</note>
    </ligand>
</feature>
<reference evidence="4" key="1">
    <citation type="submission" date="2022-03" db="EMBL/GenBank/DDBJ databases">
        <authorList>
            <person name="Santos J.D.N."/>
            <person name="Kallscheuer N."/>
            <person name="Jogler C."/>
            <person name="Lage O.M."/>
        </authorList>
    </citation>
    <scope>NUCLEOTIDE SEQUENCE</scope>
    <source>
        <strain evidence="4">M600PL45_2</strain>
    </source>
</reference>
<evidence type="ECO:0000256" key="1">
    <source>
        <dbReference type="HAMAP-Rule" id="MF_02238"/>
    </source>
</evidence>
<feature type="binding site" evidence="1">
    <location>
        <position position="701"/>
    </location>
    <ligand>
        <name>Mg(2+)</name>
        <dbReference type="ChEBI" id="CHEBI:18420"/>
    </ligand>
</feature>
<dbReference type="InterPro" id="IPR037523">
    <property type="entry name" value="VOC_core"/>
</dbReference>
<dbReference type="Gene3D" id="3.10.180.10">
    <property type="entry name" value="2,3-Dihydroxybiphenyl 1,2-Dioxygenase, domain 1"/>
    <property type="match status" value="2"/>
</dbReference>
<comment type="function">
    <text evidence="1">Catalyzes the conversion of 3-dehydroshikimate to protocatechuate (3,4-dihydroxybenzoate), a common intermediate of quinate and shikimate degradation pathways.</text>
</comment>
<feature type="compositionally biased region" description="Low complexity" evidence="2">
    <location>
        <begin position="9"/>
        <end position="22"/>
    </location>
</feature>
<feature type="binding site" evidence="1">
    <location>
        <position position="551"/>
    </location>
    <ligand>
        <name>Mg(2+)</name>
        <dbReference type="ChEBI" id="CHEBI:18420"/>
    </ligand>
</feature>
<comment type="caution">
    <text evidence="4">The sequence shown here is derived from an EMBL/GenBank/DDBJ whole genome shotgun (WGS) entry which is preliminary data.</text>
</comment>
<feature type="compositionally biased region" description="Gly residues" evidence="2">
    <location>
        <begin position="503"/>
        <end position="515"/>
    </location>
</feature>
<protein>
    <recommendedName>
        <fullName evidence="1">3-dehydroshikimate dehydratase</fullName>
        <shortName evidence="1">DSD</shortName>
        <ecNumber evidence="1">4.2.1.118</ecNumber>
    </recommendedName>
</protein>
<keyword evidence="1" id="KW-0456">Lyase</keyword>
<feature type="region of interest" description="Disordered" evidence="2">
    <location>
        <begin position="296"/>
        <end position="348"/>
    </location>
</feature>
<evidence type="ECO:0000313" key="4">
    <source>
        <dbReference type="EMBL" id="MCH6161111.1"/>
    </source>
</evidence>
<feature type="compositionally biased region" description="Basic and acidic residues" evidence="2">
    <location>
        <begin position="296"/>
        <end position="305"/>
    </location>
</feature>
<feature type="binding site" evidence="1">
    <location>
        <position position="158"/>
    </location>
    <ligand>
        <name>a divalent metal cation</name>
        <dbReference type="ChEBI" id="CHEBI:60240"/>
        <note>catalytic</note>
    </ligand>
</feature>
<dbReference type="EC" id="4.2.1.118" evidence="1"/>
<feature type="region of interest" description="Disordered" evidence="2">
    <location>
        <begin position="483"/>
        <end position="545"/>
    </location>
</feature>
<reference evidence="4" key="2">
    <citation type="journal article" date="2023" name="Int. J. Syst. Evol. Microbiol.">
        <title>Streptomyces marispadix sp. nov., isolated from marine beach sediment of the Northern Coast of Portugal.</title>
        <authorList>
            <person name="dos Santos J.D.N."/>
            <person name="Vitorino I.R."/>
            <person name="Kallscheuer N."/>
            <person name="Srivastava A."/>
            <person name="Krautwurst S."/>
            <person name="Marz M."/>
            <person name="Jogler C."/>
            <person name="Lobo Da Cunha A."/>
            <person name="Catita J."/>
            <person name="Goncalves H."/>
            <person name="Gonzalez I."/>
            <person name="Reyes F."/>
            <person name="Lage O.M."/>
        </authorList>
    </citation>
    <scope>NUCLEOTIDE SEQUENCE</scope>
    <source>
        <strain evidence="4">M600PL45_2</strain>
    </source>
</reference>
<feature type="binding site" evidence="1">
    <location>
        <position position="189"/>
    </location>
    <ligand>
        <name>a divalent metal cation</name>
        <dbReference type="ChEBI" id="CHEBI:60240"/>
        <note>catalytic</note>
    </ligand>
</feature>
<dbReference type="EMBL" id="JAKWJU010000002">
    <property type="protein sequence ID" value="MCH6161111.1"/>
    <property type="molecule type" value="Genomic_DNA"/>
</dbReference>
<dbReference type="InterPro" id="IPR043700">
    <property type="entry name" value="DSD"/>
</dbReference>
<dbReference type="InterPro" id="IPR036237">
    <property type="entry name" value="Xyl_isomerase-like_sf"/>
</dbReference>
<sequence>MNPTPGPSPSVSASPGPSPARRSPVRKGVATVCLSGLLEDKLRAAASAGFHGVEIFENDLVVSAMPPEDVRSLCADLGLTVDLYQPFRDFEALPEELHAAALRRAERKFDLMERLGADTLLVCSTLSPYAVDDDALAAQQLRALAERACERGIRIAYEALAWGRFVNRWEHSWQIVRRADHPALGLCLDSFHVLSRDPAPTGIDTVDEGKLFFLQLADAPRLDMDVLQWSRHHRLFPGQGSFDLPGFLAQVLAAGYEGPLSLEVFNDVFRQTDPGPAALDAMRSLVALEEAVREYGRREQAEGQQREQGQPEQEGLGGQRPEERHEKGARQPNEPVRGGGWRLHPAAPPPAPALLGHAFVELAVDGVSAPEVTAALTALGFQRTGIHRSKPVELWQQGGSDVVLNREAGRVGREAGEVSGAEEHGETETGRAEVVALAVESLDPEQSARRAEALLATPLPRRRGPGEAELTAVAAPDGTQLFFCPGGGASGPDWRADFEPTGAGPGGEAGPGRGTESGSESRSRPGSESRSGPGSGPGDLGRTGDLGRIDHVALAQPNDQFTGSLTFYQSVLDLRERDFAEYAAPFGLVRSRTVGNESGELRIAMHGALLRRGRWAPSVPDPEHIAFATGDVFAAARRARERGLEILPVTGNYYDDLDARYAPAPRLLSDMRELNILYDRDEHGEFFHFCTGILGSRVFFEVVQRVGGYRGDGAVNAPVRMAAHRQARARGRAPANRPRRGAG</sequence>
<dbReference type="SUPFAM" id="SSF54593">
    <property type="entry name" value="Glyoxalase/Bleomycin resistance protein/Dihydroxybiphenyl dioxygenase"/>
    <property type="match status" value="1"/>
</dbReference>
<accession>A0ABS9SXX1</accession>
<dbReference type="PROSITE" id="PS51819">
    <property type="entry name" value="VOC"/>
    <property type="match status" value="1"/>
</dbReference>
<gene>
    <name evidence="4" type="ORF">MMA15_12070</name>
</gene>